<dbReference type="InterPro" id="IPR036890">
    <property type="entry name" value="HATPase_C_sf"/>
</dbReference>
<evidence type="ECO:0008006" key="3">
    <source>
        <dbReference type="Google" id="ProtNLM"/>
    </source>
</evidence>
<dbReference type="Proteomes" id="UP000045285">
    <property type="component" value="Unassembled WGS sequence"/>
</dbReference>
<sequence length="512" mass="56846">MAVSAVNIRPGVSILSVLRHLNYRPWFALAEFVDNAVQSYLSNEERLQSLTPPAGPLIVRIDIEAVGASRITIRDNAGGIDEASYERAFRPAAIPSDSSGLSEFGMGMKSAACWFSPRWHVRTSALGEAVERTVRFDIDRIVKDDISELVVEERPAAPETHFTEVVLDELHRPPIGRTVGKIKEHLTDIFRVFLRRGVMQLIVNGESLAYVEPRVLVAPHFRTPDAQPLRWRKDIKFDLGQGLSVEGFAAIRETASVSSAGFALFRRARLIQGSADEGYRPEHIFGKPNSYGYQRLFGELHLRGFEVAQTKDGIRWDENEQPFLELLLEHLDSDDMPLIRQANGYRARVSRVAIQNAARQAVDQTAQTLERTLEPVLEAVADKAPESEPLPEQLPEQGKLAERALDIRFRDVNWRIVVELNDDPGVGEWLAVGDTGRPTGDGTPRLLRLRLSLAHPFMVRFSGADSSGIEPLLRAAAAIGLAEVLAREAGIGQAGTIRRNVNDLLRDSLSQP</sequence>
<keyword evidence="2" id="KW-1185">Reference proteome</keyword>
<reference evidence="2" key="1">
    <citation type="submission" date="2014-08" db="EMBL/GenBank/DDBJ databases">
        <authorList>
            <person name="Moulin L."/>
        </authorList>
    </citation>
    <scope>NUCLEOTIDE SEQUENCE [LARGE SCALE GENOMIC DNA]</scope>
</reference>
<proteinExistence type="predicted"/>
<dbReference type="Pfam" id="PF13589">
    <property type="entry name" value="HATPase_c_3"/>
    <property type="match status" value="1"/>
</dbReference>
<dbReference type="AlphaFoldDB" id="A0A090G044"/>
<name>A0A090G044_MESPL</name>
<accession>A0A090G044</accession>
<gene>
    <name evidence="1" type="ORF">MPL3356_400061</name>
</gene>
<dbReference type="Gene3D" id="3.30.565.10">
    <property type="entry name" value="Histidine kinase-like ATPase, C-terminal domain"/>
    <property type="match status" value="1"/>
</dbReference>
<dbReference type="SUPFAM" id="SSF55874">
    <property type="entry name" value="ATPase domain of HSP90 chaperone/DNA topoisomerase II/histidine kinase"/>
    <property type="match status" value="1"/>
</dbReference>
<protein>
    <recommendedName>
        <fullName evidence="3">ATP-binding protein</fullName>
    </recommendedName>
</protein>
<dbReference type="EMBL" id="CCMZ01000035">
    <property type="protein sequence ID" value="CDX24417.1"/>
    <property type="molecule type" value="Genomic_DNA"/>
</dbReference>
<evidence type="ECO:0000313" key="1">
    <source>
        <dbReference type="EMBL" id="CDX24417.1"/>
    </source>
</evidence>
<organism evidence="1 2">
    <name type="scientific">Mesorhizobium plurifarium</name>
    <dbReference type="NCBI Taxonomy" id="69974"/>
    <lineage>
        <taxon>Bacteria</taxon>
        <taxon>Pseudomonadati</taxon>
        <taxon>Pseudomonadota</taxon>
        <taxon>Alphaproteobacteria</taxon>
        <taxon>Hyphomicrobiales</taxon>
        <taxon>Phyllobacteriaceae</taxon>
        <taxon>Mesorhizobium</taxon>
    </lineage>
</organism>
<evidence type="ECO:0000313" key="2">
    <source>
        <dbReference type="Proteomes" id="UP000045285"/>
    </source>
</evidence>